<evidence type="ECO:0000313" key="10">
    <source>
        <dbReference type="EMBL" id="OIQ95679.1"/>
    </source>
</evidence>
<sequence length="377" mass="40509">MLSLARSSLRHEFHRYVPAILAVAFASLLLLIQMALLLGLFGIVTAVIDRSGAQIWLTCPRLPSFDQATDIPARSALALKALPEVAATEDVEMINAQVRIPGGAMIAATVVGYDLRPGGFVMPREFRPALANAMHMPDGVIVDHADADKLHAKLGTVLEINGVRAPVVGFTRHFRGVGGVYLFTSLQSARQFSGNGIQVPAMTTFIAARLHHPELADQVRDAVQPKSADRTFDAWTGRSLSRHSQLYWLLETGMGVGVLFSALIGVVVGVVITSQTLRGIILASLKEYATLRAMGVSVSSLRTIVLELAAWIGAFGLVVTGVVAYALAFIADKSSVSLDFPWWTIAATIVFTFAVAFASGFIALRVLYTAEPSELLR</sequence>
<evidence type="ECO:0000256" key="4">
    <source>
        <dbReference type="ARBA" id="ARBA00022692"/>
    </source>
</evidence>
<dbReference type="AlphaFoldDB" id="A0A1J5RUL0"/>
<keyword evidence="5 7" id="KW-1133">Transmembrane helix</keyword>
<dbReference type="Pfam" id="PF12704">
    <property type="entry name" value="MacB_PCD"/>
    <property type="match status" value="1"/>
</dbReference>
<dbReference type="EMBL" id="MLJW01000162">
    <property type="protein sequence ID" value="OIQ95679.1"/>
    <property type="molecule type" value="Genomic_DNA"/>
</dbReference>
<feature type="transmembrane region" description="Helical" evidence="7">
    <location>
        <begin position="246"/>
        <end position="272"/>
    </location>
</feature>
<evidence type="ECO:0000256" key="1">
    <source>
        <dbReference type="ARBA" id="ARBA00004651"/>
    </source>
</evidence>
<evidence type="ECO:0000259" key="8">
    <source>
        <dbReference type="Pfam" id="PF02687"/>
    </source>
</evidence>
<evidence type="ECO:0000256" key="7">
    <source>
        <dbReference type="SAM" id="Phobius"/>
    </source>
</evidence>
<name>A0A1J5RUL0_9ZZZZ</name>
<comment type="caution">
    <text evidence="10">The sequence shown here is derived from an EMBL/GenBank/DDBJ whole genome shotgun (WGS) entry which is preliminary data.</text>
</comment>
<accession>A0A1J5RUL0</accession>
<dbReference type="InterPro" id="IPR025857">
    <property type="entry name" value="MacB_PCD"/>
</dbReference>
<dbReference type="GO" id="GO:0005886">
    <property type="term" value="C:plasma membrane"/>
    <property type="evidence" value="ECO:0007669"/>
    <property type="project" value="UniProtKB-SubCell"/>
</dbReference>
<evidence type="ECO:0000256" key="6">
    <source>
        <dbReference type="ARBA" id="ARBA00023136"/>
    </source>
</evidence>
<reference evidence="10" key="1">
    <citation type="submission" date="2016-10" db="EMBL/GenBank/DDBJ databases">
        <title>Sequence of Gallionella enrichment culture.</title>
        <authorList>
            <person name="Poehlein A."/>
            <person name="Muehling M."/>
            <person name="Daniel R."/>
        </authorList>
    </citation>
    <scope>NUCLEOTIDE SEQUENCE</scope>
</reference>
<gene>
    <name evidence="10" type="ORF">GALL_223550</name>
</gene>
<proteinExistence type="predicted"/>
<protein>
    <submittedName>
        <fullName evidence="10">FtsX-like permease family protein</fullName>
    </submittedName>
</protein>
<dbReference type="InterPro" id="IPR051125">
    <property type="entry name" value="ABC-4/HrtB_transporter"/>
</dbReference>
<dbReference type="InterPro" id="IPR003838">
    <property type="entry name" value="ABC3_permease_C"/>
</dbReference>
<feature type="domain" description="ABC3 transporter permease C-terminal" evidence="8">
    <location>
        <begin position="260"/>
        <end position="372"/>
    </location>
</feature>
<evidence type="ECO:0000259" key="9">
    <source>
        <dbReference type="Pfam" id="PF12704"/>
    </source>
</evidence>
<feature type="transmembrane region" description="Helical" evidence="7">
    <location>
        <begin position="20"/>
        <end position="48"/>
    </location>
</feature>
<feature type="transmembrane region" description="Helical" evidence="7">
    <location>
        <begin position="308"/>
        <end position="330"/>
    </location>
</feature>
<keyword evidence="6 7" id="KW-0472">Membrane</keyword>
<evidence type="ECO:0000256" key="5">
    <source>
        <dbReference type="ARBA" id="ARBA00022989"/>
    </source>
</evidence>
<feature type="transmembrane region" description="Helical" evidence="7">
    <location>
        <begin position="342"/>
        <end position="368"/>
    </location>
</feature>
<evidence type="ECO:0000256" key="3">
    <source>
        <dbReference type="ARBA" id="ARBA00022475"/>
    </source>
</evidence>
<keyword evidence="4 7" id="KW-0812">Transmembrane</keyword>
<keyword evidence="2" id="KW-0813">Transport</keyword>
<dbReference type="PANTHER" id="PTHR43738">
    <property type="entry name" value="ABC TRANSPORTER, MEMBRANE PROTEIN"/>
    <property type="match status" value="1"/>
</dbReference>
<evidence type="ECO:0000256" key="2">
    <source>
        <dbReference type="ARBA" id="ARBA00022448"/>
    </source>
</evidence>
<feature type="domain" description="MacB-like periplasmic core" evidence="9">
    <location>
        <begin position="20"/>
        <end position="224"/>
    </location>
</feature>
<dbReference type="PANTHER" id="PTHR43738:SF1">
    <property type="entry name" value="HEMIN TRANSPORT SYSTEM PERMEASE PROTEIN HRTB-RELATED"/>
    <property type="match status" value="1"/>
</dbReference>
<organism evidence="10">
    <name type="scientific">mine drainage metagenome</name>
    <dbReference type="NCBI Taxonomy" id="410659"/>
    <lineage>
        <taxon>unclassified sequences</taxon>
        <taxon>metagenomes</taxon>
        <taxon>ecological metagenomes</taxon>
    </lineage>
</organism>
<comment type="subcellular location">
    <subcellularLocation>
        <location evidence="1">Cell membrane</location>
        <topology evidence="1">Multi-pass membrane protein</topology>
    </subcellularLocation>
</comment>
<keyword evidence="3" id="KW-1003">Cell membrane</keyword>
<dbReference type="Pfam" id="PF02687">
    <property type="entry name" value="FtsX"/>
    <property type="match status" value="1"/>
</dbReference>